<feature type="domain" description="Transcription factor CBF/NF-Y/archaeal histone" evidence="5">
    <location>
        <begin position="14"/>
        <end position="78"/>
    </location>
</feature>
<comment type="similarity">
    <text evidence="1">Belongs to the NFYB/HAP3 subunit family.</text>
</comment>
<evidence type="ECO:0000259" key="5">
    <source>
        <dbReference type="Pfam" id="PF00808"/>
    </source>
</evidence>
<keyword evidence="7" id="KW-1185">Reference proteome</keyword>
<evidence type="ECO:0000256" key="3">
    <source>
        <dbReference type="ARBA" id="ARBA00023163"/>
    </source>
</evidence>
<dbReference type="GO" id="GO:0001228">
    <property type="term" value="F:DNA-binding transcription activator activity, RNA polymerase II-specific"/>
    <property type="evidence" value="ECO:0007669"/>
    <property type="project" value="InterPro"/>
</dbReference>
<proteinExistence type="inferred from homology"/>
<dbReference type="PRINTS" id="PR00615">
    <property type="entry name" value="CCAATSUBUNTA"/>
</dbReference>
<dbReference type="InterPro" id="IPR009072">
    <property type="entry name" value="Histone-fold"/>
</dbReference>
<accession>A0AAV3QRT0</accession>
<dbReference type="SUPFAM" id="SSF47113">
    <property type="entry name" value="Histone-fold"/>
    <property type="match status" value="1"/>
</dbReference>
<evidence type="ECO:0000313" key="7">
    <source>
        <dbReference type="Proteomes" id="UP001454036"/>
    </source>
</evidence>
<dbReference type="GO" id="GO:0046982">
    <property type="term" value="F:protein heterodimerization activity"/>
    <property type="evidence" value="ECO:0007669"/>
    <property type="project" value="InterPro"/>
</dbReference>
<dbReference type="PANTHER" id="PTHR11064:SF196">
    <property type="entry name" value="NUCLEAR TRANSCRIPTION FACTOR Y SUBUNIT B-6"/>
    <property type="match status" value="1"/>
</dbReference>
<protein>
    <submittedName>
        <fullName evidence="6">DNA-binding transcription factor</fullName>
    </submittedName>
</protein>
<dbReference type="Pfam" id="PF00808">
    <property type="entry name" value="CBFD_NFYB_HMF"/>
    <property type="match status" value="1"/>
</dbReference>
<dbReference type="InterPro" id="IPR027113">
    <property type="entry name" value="Transc_fact_NFYB/HAP3"/>
</dbReference>
<dbReference type="PANTHER" id="PTHR11064">
    <property type="entry name" value="CCAAT-BINDING TRANSCRIPTION FACTOR-RELATED"/>
    <property type="match status" value="1"/>
</dbReference>
<feature type="region of interest" description="Disordered" evidence="4">
    <location>
        <begin position="222"/>
        <end position="241"/>
    </location>
</feature>
<organism evidence="6 7">
    <name type="scientific">Lithospermum erythrorhizon</name>
    <name type="common">Purple gromwell</name>
    <name type="synonym">Lithospermum officinale var. erythrorhizon</name>
    <dbReference type="NCBI Taxonomy" id="34254"/>
    <lineage>
        <taxon>Eukaryota</taxon>
        <taxon>Viridiplantae</taxon>
        <taxon>Streptophyta</taxon>
        <taxon>Embryophyta</taxon>
        <taxon>Tracheophyta</taxon>
        <taxon>Spermatophyta</taxon>
        <taxon>Magnoliopsida</taxon>
        <taxon>eudicotyledons</taxon>
        <taxon>Gunneridae</taxon>
        <taxon>Pentapetalae</taxon>
        <taxon>asterids</taxon>
        <taxon>lamiids</taxon>
        <taxon>Boraginales</taxon>
        <taxon>Boraginaceae</taxon>
        <taxon>Boraginoideae</taxon>
        <taxon>Lithospermeae</taxon>
        <taxon>Lithospermum</taxon>
    </lineage>
</organism>
<name>A0AAV3QRT0_LITER</name>
<evidence type="ECO:0000313" key="6">
    <source>
        <dbReference type="EMBL" id="GAA0165901.1"/>
    </source>
</evidence>
<dbReference type="EMBL" id="BAABME010038165">
    <property type="protein sequence ID" value="GAA0165901.1"/>
    <property type="molecule type" value="Genomic_DNA"/>
</dbReference>
<dbReference type="AlphaFoldDB" id="A0AAV3QRT0"/>
<comment type="caution">
    <text evidence="6">The sequence shown here is derived from an EMBL/GenBank/DDBJ whole genome shotgun (WGS) entry which is preliminary data.</text>
</comment>
<dbReference type="CDD" id="cd22907">
    <property type="entry name" value="HFD_NFYB"/>
    <property type="match status" value="1"/>
</dbReference>
<gene>
    <name evidence="6" type="ORF">LIER_43736</name>
</gene>
<dbReference type="GO" id="GO:0000978">
    <property type="term" value="F:RNA polymerase II cis-regulatory region sequence-specific DNA binding"/>
    <property type="evidence" value="ECO:0007669"/>
    <property type="project" value="TreeGrafter"/>
</dbReference>
<sequence length="241" mass="27254">MPIVYSRRIHNQNYLPLTNVTKIMRRVLPPNAKISDESKETIQEYVSQFIKFITSEANGHTHSQLRKTIGADDLIVAMEKLGFAYYVGPLSLYLKRLRQNESQYTLFVHGNDSTMQATQPDQSQELVSQIVPNDLENYVFPPSMDASELGTFAVEQMFPEGGFYSHQQQLPPPLLLPPYYHANDVSFSSLNMLQGNIVHNWTSTTPSNVQYDNIQDPNISSASPHFGYFNDPKSGGCEEDS</sequence>
<dbReference type="Proteomes" id="UP001454036">
    <property type="component" value="Unassembled WGS sequence"/>
</dbReference>
<keyword evidence="3" id="KW-0804">Transcription</keyword>
<dbReference type="InterPro" id="IPR003958">
    <property type="entry name" value="CBFA_NFYB_domain"/>
</dbReference>
<dbReference type="Gene3D" id="1.10.20.10">
    <property type="entry name" value="Histone, subunit A"/>
    <property type="match status" value="1"/>
</dbReference>
<keyword evidence="2" id="KW-0805">Transcription regulation</keyword>
<evidence type="ECO:0000256" key="2">
    <source>
        <dbReference type="ARBA" id="ARBA00023015"/>
    </source>
</evidence>
<keyword evidence="6" id="KW-0238">DNA-binding</keyword>
<evidence type="ECO:0000256" key="4">
    <source>
        <dbReference type="SAM" id="MobiDB-lite"/>
    </source>
</evidence>
<dbReference type="GO" id="GO:0016602">
    <property type="term" value="C:CCAAT-binding factor complex"/>
    <property type="evidence" value="ECO:0007669"/>
    <property type="project" value="InterPro"/>
</dbReference>
<evidence type="ECO:0000256" key="1">
    <source>
        <dbReference type="ARBA" id="ARBA00009053"/>
    </source>
</evidence>
<reference evidence="6 7" key="1">
    <citation type="submission" date="2024-01" db="EMBL/GenBank/DDBJ databases">
        <title>The complete chloroplast genome sequence of Lithospermum erythrorhizon: insights into the phylogenetic relationship among Boraginaceae species and the maternal lineages of purple gromwells.</title>
        <authorList>
            <person name="Okada T."/>
            <person name="Watanabe K."/>
        </authorList>
    </citation>
    <scope>NUCLEOTIDE SEQUENCE [LARGE SCALE GENOMIC DNA]</scope>
</reference>